<feature type="transmembrane region" description="Helical" evidence="1">
    <location>
        <begin position="110"/>
        <end position="129"/>
    </location>
</feature>
<name>A0ABP7AV16_9ACTN</name>
<evidence type="ECO:0000256" key="1">
    <source>
        <dbReference type="SAM" id="Phobius"/>
    </source>
</evidence>
<accession>A0ABP7AV16</accession>
<organism evidence="2 3">
    <name type="scientific">Kineosporia mesophila</name>
    <dbReference type="NCBI Taxonomy" id="566012"/>
    <lineage>
        <taxon>Bacteria</taxon>
        <taxon>Bacillati</taxon>
        <taxon>Actinomycetota</taxon>
        <taxon>Actinomycetes</taxon>
        <taxon>Kineosporiales</taxon>
        <taxon>Kineosporiaceae</taxon>
        <taxon>Kineosporia</taxon>
    </lineage>
</organism>
<proteinExistence type="predicted"/>
<evidence type="ECO:0000313" key="3">
    <source>
        <dbReference type="Proteomes" id="UP001501074"/>
    </source>
</evidence>
<keyword evidence="1" id="KW-1133">Transmembrane helix</keyword>
<keyword evidence="1" id="KW-0812">Transmembrane</keyword>
<keyword evidence="1" id="KW-0472">Membrane</keyword>
<feature type="transmembrane region" description="Helical" evidence="1">
    <location>
        <begin position="136"/>
        <end position="153"/>
    </location>
</feature>
<evidence type="ECO:0008006" key="4">
    <source>
        <dbReference type="Google" id="ProtNLM"/>
    </source>
</evidence>
<dbReference type="InterPro" id="IPR021354">
    <property type="entry name" value="DUF2975"/>
</dbReference>
<sequence>MTRRVFRTGSWAALVLGVLAALSAVTVVVTGALALTGRVTYPVNVSLGPFSVHDRVSMPVAVWQEVCQKASTYDSGEPSDCLRLFMHQGSENSGGGPVHVQDADVRPNDLYATGAISLATTGGWSPLVAASVTRKAISLMVISAVLLLLWRLLANSAAGDVFSARAVGQVRGIGWLVILGNVVKPVVAFAVSFDDGYAMPMFGYGHPFVEKMGEAGVNLTQLALGGLILLLAEAFRHGAAVEAERRLTV</sequence>
<gene>
    <name evidence="2" type="ORF">GCM10022223_70770</name>
</gene>
<reference evidence="3" key="1">
    <citation type="journal article" date="2019" name="Int. J. Syst. Evol. Microbiol.">
        <title>The Global Catalogue of Microorganisms (GCM) 10K type strain sequencing project: providing services to taxonomists for standard genome sequencing and annotation.</title>
        <authorList>
            <consortium name="The Broad Institute Genomics Platform"/>
            <consortium name="The Broad Institute Genome Sequencing Center for Infectious Disease"/>
            <person name="Wu L."/>
            <person name="Ma J."/>
        </authorList>
    </citation>
    <scope>NUCLEOTIDE SEQUENCE [LARGE SCALE GENOMIC DNA]</scope>
    <source>
        <strain evidence="3">JCM 16902</strain>
    </source>
</reference>
<protein>
    <recommendedName>
        <fullName evidence="4">DUF2975 domain-containing protein</fullName>
    </recommendedName>
</protein>
<feature type="transmembrane region" description="Helical" evidence="1">
    <location>
        <begin position="173"/>
        <end position="193"/>
    </location>
</feature>
<dbReference type="Pfam" id="PF11188">
    <property type="entry name" value="DUF2975"/>
    <property type="match status" value="1"/>
</dbReference>
<comment type="caution">
    <text evidence="2">The sequence shown here is derived from an EMBL/GenBank/DDBJ whole genome shotgun (WGS) entry which is preliminary data.</text>
</comment>
<dbReference type="EMBL" id="BAAAZO010000014">
    <property type="protein sequence ID" value="GAA3641369.1"/>
    <property type="molecule type" value="Genomic_DNA"/>
</dbReference>
<dbReference type="Proteomes" id="UP001501074">
    <property type="component" value="Unassembled WGS sequence"/>
</dbReference>
<keyword evidence="3" id="KW-1185">Reference proteome</keyword>
<evidence type="ECO:0000313" key="2">
    <source>
        <dbReference type="EMBL" id="GAA3641369.1"/>
    </source>
</evidence>